<dbReference type="Pfam" id="PF01214">
    <property type="entry name" value="CK_II_beta"/>
    <property type="match status" value="1"/>
</dbReference>
<dbReference type="EMBL" id="JAPFFF010000015">
    <property type="protein sequence ID" value="KAK8866342.1"/>
    <property type="molecule type" value="Genomic_DNA"/>
</dbReference>
<dbReference type="Gene3D" id="1.10.1820.10">
    <property type="entry name" value="protein kinase ck2 holoenzyme, chain C, domain 1"/>
    <property type="match status" value="1"/>
</dbReference>
<comment type="subunit">
    <text evidence="2">Tetramer of two alpha and two beta subunits.</text>
</comment>
<dbReference type="Proteomes" id="UP001470230">
    <property type="component" value="Unassembled WGS sequence"/>
</dbReference>
<evidence type="ECO:0000313" key="3">
    <source>
        <dbReference type="EMBL" id="KAK8866342.1"/>
    </source>
</evidence>
<comment type="similarity">
    <text evidence="1 2">Belongs to the casein kinase 2 subunit beta family.</text>
</comment>
<dbReference type="Gene3D" id="2.20.25.20">
    <property type="match status" value="1"/>
</dbReference>
<name>A0ABR2IMZ0_9EUKA</name>
<reference evidence="3 4" key="1">
    <citation type="submission" date="2024-04" db="EMBL/GenBank/DDBJ databases">
        <title>Tritrichomonas musculus Genome.</title>
        <authorList>
            <person name="Alves-Ferreira E."/>
            <person name="Grigg M."/>
            <person name="Lorenzi H."/>
            <person name="Galac M."/>
        </authorList>
    </citation>
    <scope>NUCLEOTIDE SEQUENCE [LARGE SCALE GENOMIC DNA]</scope>
    <source>
        <strain evidence="3 4">EAF2021</strain>
    </source>
</reference>
<dbReference type="InterPro" id="IPR035991">
    <property type="entry name" value="Casein_kinase_II_beta-like"/>
</dbReference>
<dbReference type="SUPFAM" id="SSF57798">
    <property type="entry name" value="Casein kinase II beta subunit"/>
    <property type="match status" value="1"/>
</dbReference>
<dbReference type="PANTHER" id="PTHR11740:SF0">
    <property type="entry name" value="CASEIN KINASE II SUBUNIT BETA"/>
    <property type="match status" value="1"/>
</dbReference>
<organism evidence="3 4">
    <name type="scientific">Tritrichomonas musculus</name>
    <dbReference type="NCBI Taxonomy" id="1915356"/>
    <lineage>
        <taxon>Eukaryota</taxon>
        <taxon>Metamonada</taxon>
        <taxon>Parabasalia</taxon>
        <taxon>Tritrichomonadida</taxon>
        <taxon>Tritrichomonadidae</taxon>
        <taxon>Tritrichomonas</taxon>
    </lineage>
</organism>
<evidence type="ECO:0000313" key="4">
    <source>
        <dbReference type="Proteomes" id="UP001470230"/>
    </source>
</evidence>
<dbReference type="PANTHER" id="PTHR11740">
    <property type="entry name" value="CASEIN KINASE II SUBUNIT BETA"/>
    <property type="match status" value="1"/>
</dbReference>
<proteinExistence type="inferred from homology"/>
<dbReference type="PRINTS" id="PR00472">
    <property type="entry name" value="CASNKINASEII"/>
</dbReference>
<dbReference type="InterPro" id="IPR000704">
    <property type="entry name" value="Casein_kinase_II_reg-sub"/>
</dbReference>
<protein>
    <recommendedName>
        <fullName evidence="2">Casein kinase II subunit beta</fullName>
        <shortName evidence="2">CK II beta</shortName>
    </recommendedName>
</protein>
<keyword evidence="4" id="KW-1185">Reference proteome</keyword>
<accession>A0ABR2IMZ0</accession>
<dbReference type="InterPro" id="IPR016149">
    <property type="entry name" value="Casein_kin_II_reg-sub_N"/>
</dbReference>
<sequence length="226" mass="26352">MNKNNVVYNKSHAHRIDLRKESFRDWKNSFLRKFPWLLNIPEDYISDKFNIYGLQNDFSFLGLCCDIICGKADLSCIPQSDKAEISKQLPQVYGMIHARFILAPAGLSALNEKYKRCQYGTCPRFNCQNEPLLPIGVSSQMNQDSVKAFCPCCREVFFPRPQINLDGAYFGPNAAHIFIDEMKIKSHRCFRPYSHNAFGFRLRSSIFQNQRDDQDDYDYENENEDE</sequence>
<gene>
    <name evidence="3" type="ORF">M9Y10_009303</name>
</gene>
<comment type="caution">
    <text evidence="3">The sequence shown here is derived from an EMBL/GenBank/DDBJ whole genome shotgun (WGS) entry which is preliminary data.</text>
</comment>
<evidence type="ECO:0000256" key="2">
    <source>
        <dbReference type="RuleBase" id="RU361268"/>
    </source>
</evidence>
<evidence type="ECO:0000256" key="1">
    <source>
        <dbReference type="ARBA" id="ARBA00006941"/>
    </source>
</evidence>
<dbReference type="SMART" id="SM01085">
    <property type="entry name" value="CK_II_beta"/>
    <property type="match status" value="1"/>
</dbReference>